<feature type="domain" description="EF-hand" evidence="2">
    <location>
        <begin position="1022"/>
        <end position="1056"/>
    </location>
</feature>
<dbReference type="GO" id="GO:0099503">
    <property type="term" value="C:secretory vesicle"/>
    <property type="evidence" value="ECO:0007669"/>
    <property type="project" value="TreeGrafter"/>
</dbReference>
<evidence type="ECO:0000313" key="4">
    <source>
        <dbReference type="EMBL" id="EFA75940.1"/>
    </source>
</evidence>
<dbReference type="Proteomes" id="UP000001396">
    <property type="component" value="Unassembled WGS sequence"/>
</dbReference>
<reference evidence="4 5" key="1">
    <citation type="journal article" date="2011" name="Genome Res.">
        <title>Phylogeny-wide analysis of social amoeba genomes highlights ancient origins for complex intercellular communication.</title>
        <authorList>
            <person name="Heidel A.J."/>
            <person name="Lawal H.M."/>
            <person name="Felder M."/>
            <person name="Schilde C."/>
            <person name="Helps N.R."/>
            <person name="Tunggal B."/>
            <person name="Rivero F."/>
            <person name="John U."/>
            <person name="Schleicher M."/>
            <person name="Eichinger L."/>
            <person name="Platzer M."/>
            <person name="Noegel A.A."/>
            <person name="Schaap P."/>
            <person name="Gloeckner G."/>
        </authorList>
    </citation>
    <scope>NUCLEOTIDE SEQUENCE [LARGE SCALE GENOMIC DNA]</scope>
    <source>
        <strain evidence="5">ATCC 26659 / Pp 5 / PN500</strain>
    </source>
</reference>
<dbReference type="STRING" id="670386.D3BRA8"/>
<proteinExistence type="predicted"/>
<evidence type="ECO:0000259" key="2">
    <source>
        <dbReference type="PROSITE" id="PS50222"/>
    </source>
</evidence>
<dbReference type="FunCoup" id="D3BRA8">
    <property type="interactions" value="595"/>
</dbReference>
<comment type="caution">
    <text evidence="4">The sequence shown here is derived from an EMBL/GenBank/DDBJ whole genome shotgun (WGS) entry which is preliminary data.</text>
</comment>
<dbReference type="PROSITE" id="PS50222">
    <property type="entry name" value="EF_HAND_2"/>
    <property type="match status" value="1"/>
</dbReference>
<evidence type="ECO:0000259" key="3">
    <source>
        <dbReference type="PROSITE" id="PS51259"/>
    </source>
</evidence>
<dbReference type="OMA" id="MCLQIND"/>
<sequence>MSTTSINFNVKISGILIELHSKEYKNLLFQCDIGGLKKFTCSKDVHSCSSFDFEDEFEMSCILAIDQLQSLKFKWTVSESGKLFDNIVGQGSVDFVTVATGPIMQCSSLIHSNSGTVVGNITFWTFMTQLSDIVVLLHDVSSVDMPVESIDANCGYRIDIFVGNEDEASQVGHSKETRGKLKWKKSEAVYMRGVPPHQLADSNLFVKIRSIHRKGREITIADSKLPLISVLSTISWKKQHLRESTASVTQTLTIDMKKSGVNIGKMKMTLSIDGVPMLCQQIKTLNKDRNNLNPYQTDAIANNNHRSSFAAGGRNTPWGINRISKQMSEANLLALVKERKDIDPLFTPASKSTLEKALVLPPAPPTNLAIHYDRQKSPRDTSTGYDPNLELPVVRKIQLNHIKSYAVIRAILCLYSNNVAKPHDVTIDEKRVGPMVRDAFGLTQEQYDEVSSKIMEYSPVDVTAAELQLRYAWRDNHPLYRSEQFRDPDGHEKWKHDEIQQISKLLADSQVKVSKPSVRDIFGSTLKRHTLNAQDSDNNNDNDGGGIHRGYKELVRHFVDSTQGELPESNNNRFLPLKPDIIPQKSHDNNFTLKPEFSWILKEYCHIYGIRDFYRNLVVFSILSERFDDSVVQLNAIYGCFGKLIEIQKNHPKSLTIKEEAKFHKICNNLLEQLQHRLSHYRLCFKPEENVRLHKQSGTAALSMVLRLMDKIIRSMDWKNMVLSKMVKSSLIEATEKEYRIHRSRYEYLLAEGSSNDNNNNNDCVEIFALSLAIADICKWLDDDFNLYNQVTNSYLDKELHIQIVIETFVKFINSDLSLIAQKFMHIDVRNNQKLETPAWLTGILVELVPKMIEFNQKTTSFIKKIMLPLDQNLSFFSGNFVLSSVNLLERFIESIIKKQDWAPNGKDISHTSAPIDLFTYIWQCYKSIKFVEDKLSFQVPVLLKSFGVQLDNTFYLYIKGLRLNMLSELDKNHQMFVTTTIDNALSSKKKASTLLTLLLDNKPIIPMSTIFITEKMCLQINDIDEARGLLDEFDLDNDGIFGDSFRDLFKYLKFHWKSLIAYFCYLMDYKIKPMVCNILYGKEIISKDLESFIAFLDSHIKVCYVILYPRLFKKFLKYLFKMIIINIINVLLPKTYNKKIWTLKILSNIEVLIDNIIYIFHVSSNEGLTFAYIKKELRRVHSIIELFSFSVDQLKQYYRMLVESQKLMNIKQTTNSSDCLKVMEYFKDDKDMDQFLKKIAKVK</sequence>
<keyword evidence="1" id="KW-0268">Exocytosis</keyword>
<name>D3BRA8_HETP5</name>
<evidence type="ECO:0000313" key="5">
    <source>
        <dbReference type="Proteomes" id="UP000001396"/>
    </source>
</evidence>
<dbReference type="GO" id="GO:0005509">
    <property type="term" value="F:calcium ion binding"/>
    <property type="evidence" value="ECO:0007669"/>
    <property type="project" value="InterPro"/>
</dbReference>
<dbReference type="GeneID" id="31365983"/>
<keyword evidence="5" id="KW-1185">Reference proteome</keyword>
<evidence type="ECO:0008006" key="6">
    <source>
        <dbReference type="Google" id="ProtNLM"/>
    </source>
</evidence>
<evidence type="ECO:0000256" key="1">
    <source>
        <dbReference type="ARBA" id="ARBA00022483"/>
    </source>
</evidence>
<dbReference type="AlphaFoldDB" id="D3BRA8"/>
<dbReference type="PANTHER" id="PTHR45999:SF8">
    <property type="entry name" value="MHD2 DOMAIN-CONTAINING PROTEIN"/>
    <property type="match status" value="1"/>
</dbReference>
<protein>
    <recommendedName>
        <fullName evidence="6">MHD2 domain-containing protein</fullName>
    </recommendedName>
</protein>
<organism evidence="4 5">
    <name type="scientific">Heterostelium pallidum (strain ATCC 26659 / Pp 5 / PN500)</name>
    <name type="common">Cellular slime mold</name>
    <name type="synonym">Polysphondylium pallidum</name>
    <dbReference type="NCBI Taxonomy" id="670386"/>
    <lineage>
        <taxon>Eukaryota</taxon>
        <taxon>Amoebozoa</taxon>
        <taxon>Evosea</taxon>
        <taxon>Eumycetozoa</taxon>
        <taxon>Dictyostelia</taxon>
        <taxon>Acytosteliales</taxon>
        <taxon>Acytosteliaceae</taxon>
        <taxon>Heterostelium</taxon>
    </lineage>
</organism>
<dbReference type="PANTHER" id="PTHR45999">
    <property type="entry name" value="UNC-13-4A, ISOFORM B"/>
    <property type="match status" value="1"/>
</dbReference>
<gene>
    <name evidence="4" type="ORF">PPL_10514</name>
</gene>
<feature type="domain" description="MHD2" evidence="3">
    <location>
        <begin position="1087"/>
        <end position="1199"/>
    </location>
</feature>
<dbReference type="PROSITE" id="PS51259">
    <property type="entry name" value="MHD2"/>
    <property type="match status" value="1"/>
</dbReference>
<dbReference type="InterPro" id="IPR014772">
    <property type="entry name" value="Munc13_dom-2"/>
</dbReference>
<dbReference type="EMBL" id="ADBJ01000050">
    <property type="protein sequence ID" value="EFA75940.1"/>
    <property type="molecule type" value="Genomic_DNA"/>
</dbReference>
<dbReference type="InterPro" id="IPR002048">
    <property type="entry name" value="EF_hand_dom"/>
</dbReference>
<dbReference type="InterPro" id="IPR052095">
    <property type="entry name" value="UNC-13_domain"/>
</dbReference>
<dbReference type="RefSeq" id="XP_020428074.1">
    <property type="nucleotide sequence ID" value="XM_020581287.1"/>
</dbReference>
<dbReference type="GO" id="GO:0006887">
    <property type="term" value="P:exocytosis"/>
    <property type="evidence" value="ECO:0007669"/>
    <property type="project" value="UniProtKB-KW"/>
</dbReference>
<accession>D3BRA8</accession>
<dbReference type="InParanoid" id="D3BRA8"/>